<dbReference type="KEGG" id="vg:8303413"/>
<dbReference type="InterPro" id="IPR044862">
    <property type="entry name" value="Pro_4_hyd_alph_FE2OG_OXY"/>
</dbReference>
<proteinExistence type="predicted"/>
<sequence length="176" mass="20314">MALLTEIKSYDTILTINEMKEIDRIASRPRWMFGAASDTTTPFKRFWKMDVKGITMFDSIIPEKMKILIPFEFEILDYYLNGHTYGLNGGAHKDDADYTFVLFCNPTWDITWGGKTMFVQDDGRFDSVFPKPGSAVLFPSDILHWAEETGREFYGLRVTAAYKLKKVETQDEHPDS</sequence>
<name>C7BVH4_9CAUD</name>
<protein>
    <submittedName>
        <fullName evidence="2">Hypothetical cyanophage protein</fullName>
    </submittedName>
</protein>
<dbReference type="Proteomes" id="UP000001515">
    <property type="component" value="Segment"/>
</dbReference>
<evidence type="ECO:0000313" key="2">
    <source>
        <dbReference type="EMBL" id="CAR63403.1"/>
    </source>
</evidence>
<dbReference type="Gene3D" id="2.60.120.620">
    <property type="entry name" value="q2cbj1_9rhob like domain"/>
    <property type="match status" value="1"/>
</dbReference>
<keyword evidence="3" id="KW-1185">Reference proteome</keyword>
<dbReference type="EMBL" id="FM207411">
    <property type="protein sequence ID" value="CAR63403.1"/>
    <property type="molecule type" value="Genomic_DNA"/>
</dbReference>
<accession>C7BVH4</accession>
<dbReference type="GeneID" id="8303413"/>
<organism evidence="2 3">
    <name type="scientific">Synechococcus phage S-RSM4</name>
    <dbReference type="NCBI Taxonomy" id="555387"/>
    <lineage>
        <taxon>Viruses</taxon>
        <taxon>Duplodnaviria</taxon>
        <taxon>Heunggongvirae</taxon>
        <taxon>Uroviricota</taxon>
        <taxon>Caudoviricetes</taxon>
        <taxon>Pantevenvirales</taxon>
        <taxon>Kyanoviridae</taxon>
        <taxon>Gibbetvirus</taxon>
        <taxon>Gibbetvirus rsm4</taxon>
    </lineage>
</organism>
<reference evidence="2 3" key="1">
    <citation type="journal article" date="2009" name="Environ. Microbiol.">
        <title>Comparative genomics of marine cyanomyoviruses reveals the widespread occurrence of Synechococcus host genes localized to a hyperplastic region: implications for mechanisms of cyanophage evolution.</title>
        <authorList>
            <person name="Millard A.D."/>
            <person name="Zwirglmaier K."/>
            <person name="Downey M.J."/>
            <person name="Mann N.H."/>
            <person name="Scanlan D.J."/>
        </authorList>
    </citation>
    <scope>NUCLEOTIDE SEQUENCE</scope>
</reference>
<feature type="domain" description="Prolyl 4-hydroxylase alpha subunit Fe(2+) 2OG dioxygenase" evidence="1">
    <location>
        <begin position="89"/>
        <end position="149"/>
    </location>
</feature>
<dbReference type="RefSeq" id="YP_003097440.1">
    <property type="nucleotide sequence ID" value="NC_013085.1"/>
</dbReference>
<evidence type="ECO:0000313" key="3">
    <source>
        <dbReference type="Proteomes" id="UP000001515"/>
    </source>
</evidence>
<gene>
    <name evidence="2" type="ORF">SRSM4_206</name>
</gene>
<dbReference type="OrthoDB" id="16445at10239"/>
<evidence type="ECO:0000259" key="1">
    <source>
        <dbReference type="Pfam" id="PF13640"/>
    </source>
</evidence>
<dbReference type="Pfam" id="PF13640">
    <property type="entry name" value="2OG-FeII_Oxy_3"/>
    <property type="match status" value="1"/>
</dbReference>